<evidence type="ECO:0000256" key="2">
    <source>
        <dbReference type="ARBA" id="ARBA00023125"/>
    </source>
</evidence>
<keyword evidence="7" id="KW-1185">Reference proteome</keyword>
<reference evidence="6" key="1">
    <citation type="submission" date="2020-05" db="UniProtKB">
        <authorList>
            <consortium name="EnsemblMetazoa"/>
        </authorList>
    </citation>
    <scope>IDENTIFICATION</scope>
    <source>
        <strain evidence="6">USDA</strain>
    </source>
</reference>
<feature type="region of interest" description="Disordered" evidence="4">
    <location>
        <begin position="221"/>
        <end position="245"/>
    </location>
</feature>
<feature type="compositionally biased region" description="Acidic residues" evidence="4">
    <location>
        <begin position="221"/>
        <end position="234"/>
    </location>
</feature>
<gene>
    <name evidence="6" type="primary">106091608</name>
</gene>
<keyword evidence="3" id="KW-0539">Nucleus</keyword>
<dbReference type="PROSITE" id="PS51253">
    <property type="entry name" value="HTH_CENPB"/>
    <property type="match status" value="1"/>
</dbReference>
<evidence type="ECO:0000256" key="4">
    <source>
        <dbReference type="SAM" id="MobiDB-lite"/>
    </source>
</evidence>
<dbReference type="Pfam" id="PF03221">
    <property type="entry name" value="HTH_Tnp_Tc5"/>
    <property type="match status" value="1"/>
</dbReference>
<dbReference type="InterPro" id="IPR006600">
    <property type="entry name" value="HTH_CenpB_DNA-bd_dom"/>
</dbReference>
<dbReference type="Proteomes" id="UP000095300">
    <property type="component" value="Unassembled WGS sequence"/>
</dbReference>
<dbReference type="InterPro" id="IPR007889">
    <property type="entry name" value="HTH_Psq"/>
</dbReference>
<dbReference type="GO" id="GO:0003677">
    <property type="term" value="F:DNA binding"/>
    <property type="evidence" value="ECO:0007669"/>
    <property type="project" value="UniProtKB-KW"/>
</dbReference>
<dbReference type="EnsemblMetazoa" id="SCAU003053-RA">
    <property type="protein sequence ID" value="SCAU003053-PA"/>
    <property type="gene ID" value="SCAU003053"/>
</dbReference>
<dbReference type="Gene3D" id="1.10.10.60">
    <property type="entry name" value="Homeodomain-like"/>
    <property type="match status" value="2"/>
</dbReference>
<name>A0A1I8NXZ0_STOCA</name>
<dbReference type="KEGG" id="scac:106091608"/>
<comment type="subcellular location">
    <subcellularLocation>
        <location evidence="1">Nucleus</location>
    </subcellularLocation>
</comment>
<feature type="region of interest" description="Disordered" evidence="4">
    <location>
        <begin position="461"/>
        <end position="541"/>
    </location>
</feature>
<feature type="region of interest" description="Disordered" evidence="4">
    <location>
        <begin position="374"/>
        <end position="395"/>
    </location>
</feature>
<dbReference type="STRING" id="35570.A0A1I8NXZ0"/>
<dbReference type="VEuPathDB" id="VectorBase:SCAU003053"/>
<feature type="compositionally biased region" description="Basic and acidic residues" evidence="4">
    <location>
        <begin position="235"/>
        <end position="245"/>
    </location>
</feature>
<sequence>MRNSTNGTTSSSNDNKYVTIATASNKEPRVEKVLYDNRIKRKNVLALNEKVAAIREYEKRPIYKRIGRMFQCSPDQIKRIVQQKESILNAWEQRTRKCRDAKTLEMKVVRVSMLGKAVYEWIRRMMYYKDILITDGLIQKMALQFKSAMGLQNFFPHQEWCDKFRSTYKIYTCDSKTLNISYSQGHSVQIKDVMKDVLSECCPDEDDEENDIDDNIMNLDDDCNSNDSGDELEDEKVRKNSSAKEKLKTRIIGKDSGGKTITYPNTSANATIPTMHQLVALPIQGNSLTGGQKVLVATPIVPPGQKQGSAPMTMTIIPLATLGQHSNNINATAVAASLNSACFNTQKSSDKRSNHDEIAIPNPMVEIKQEIKEEPKDEEFVDEQKESSKEQETTEIKIKKECFSDEENEFPTPVKQAMPTVLPTLLPAHVVAIPIHNKDMLEESSKDSLDDLTLSSLRKRIKTEESTTEQEANANGNEKPTTDCSKSSNSEKSLRANMPPMPPLTKAPTLTPPGSSSMPIYANRKRPSSTEQHSHSQELPPIRSCSEARKYLKLLEDFALEREIFRLIGLIGRADEVLRELDKKHTTEEESEDVDID</sequence>
<dbReference type="GO" id="GO:0005634">
    <property type="term" value="C:nucleus"/>
    <property type="evidence" value="ECO:0007669"/>
    <property type="project" value="UniProtKB-SubCell"/>
</dbReference>
<evidence type="ECO:0000313" key="6">
    <source>
        <dbReference type="EnsemblMetazoa" id="SCAU003053-PA"/>
    </source>
</evidence>
<proteinExistence type="predicted"/>
<evidence type="ECO:0000313" key="7">
    <source>
        <dbReference type="Proteomes" id="UP000095300"/>
    </source>
</evidence>
<dbReference type="OrthoDB" id="7331812at2759"/>
<dbReference type="AlphaFoldDB" id="A0A1I8NXZ0"/>
<accession>A0A1I8NXZ0</accession>
<evidence type="ECO:0000256" key="1">
    <source>
        <dbReference type="ARBA" id="ARBA00004123"/>
    </source>
</evidence>
<evidence type="ECO:0000256" key="3">
    <source>
        <dbReference type="ARBA" id="ARBA00023242"/>
    </source>
</evidence>
<feature type="compositionally biased region" description="Basic and acidic residues" evidence="4">
    <location>
        <begin position="382"/>
        <end position="395"/>
    </location>
</feature>
<organism evidence="6 7">
    <name type="scientific">Stomoxys calcitrans</name>
    <name type="common">Stable fly</name>
    <name type="synonym">Conops calcitrans</name>
    <dbReference type="NCBI Taxonomy" id="35570"/>
    <lineage>
        <taxon>Eukaryota</taxon>
        <taxon>Metazoa</taxon>
        <taxon>Ecdysozoa</taxon>
        <taxon>Arthropoda</taxon>
        <taxon>Hexapoda</taxon>
        <taxon>Insecta</taxon>
        <taxon>Pterygota</taxon>
        <taxon>Neoptera</taxon>
        <taxon>Endopterygota</taxon>
        <taxon>Diptera</taxon>
        <taxon>Brachycera</taxon>
        <taxon>Muscomorpha</taxon>
        <taxon>Muscoidea</taxon>
        <taxon>Muscidae</taxon>
        <taxon>Stomoxys</taxon>
    </lineage>
</organism>
<keyword evidence="2" id="KW-0238">DNA-binding</keyword>
<dbReference type="SUPFAM" id="SSF46689">
    <property type="entry name" value="Homeodomain-like"/>
    <property type="match status" value="1"/>
</dbReference>
<dbReference type="Pfam" id="PF04218">
    <property type="entry name" value="CENP-B_N"/>
    <property type="match status" value="1"/>
</dbReference>
<feature type="domain" description="HTH CENPB-type" evidence="5">
    <location>
        <begin position="102"/>
        <end position="174"/>
    </location>
</feature>
<evidence type="ECO:0000259" key="5">
    <source>
        <dbReference type="PROSITE" id="PS51253"/>
    </source>
</evidence>
<dbReference type="InterPro" id="IPR009057">
    <property type="entry name" value="Homeodomain-like_sf"/>
</dbReference>
<feature type="compositionally biased region" description="Polar residues" evidence="4">
    <location>
        <begin position="469"/>
        <end position="491"/>
    </location>
</feature>
<dbReference type="SMART" id="SM00674">
    <property type="entry name" value="CENPB"/>
    <property type="match status" value="1"/>
</dbReference>
<protein>
    <recommendedName>
        <fullName evidence="5">HTH CENPB-type domain-containing protein</fullName>
    </recommendedName>
</protein>